<dbReference type="InterPro" id="IPR011798">
    <property type="entry name" value="APS_reductase"/>
</dbReference>
<organism evidence="15">
    <name type="scientific">hydrothermal vent metagenome</name>
    <dbReference type="NCBI Taxonomy" id="652676"/>
    <lineage>
        <taxon>unclassified sequences</taxon>
        <taxon>metagenomes</taxon>
        <taxon>ecological metagenomes</taxon>
    </lineage>
</organism>
<dbReference type="NCBIfam" id="NF002537">
    <property type="entry name" value="PRK02090.1"/>
    <property type="match status" value="1"/>
</dbReference>
<comment type="cofactor">
    <cofactor evidence="1">
        <name>[4Fe-4S] cluster</name>
        <dbReference type="ChEBI" id="CHEBI:49883"/>
    </cofactor>
</comment>
<reference evidence="15" key="1">
    <citation type="submission" date="2018-06" db="EMBL/GenBank/DDBJ databases">
        <authorList>
            <person name="Zhirakovskaya E."/>
        </authorList>
    </citation>
    <scope>NUCLEOTIDE SEQUENCE</scope>
</reference>
<dbReference type="InterPro" id="IPR004511">
    <property type="entry name" value="PAPS/APS_Rdtase"/>
</dbReference>
<keyword evidence="2" id="KW-0963">Cytoplasm</keyword>
<evidence type="ECO:0000256" key="5">
    <source>
        <dbReference type="ARBA" id="ARBA00023004"/>
    </source>
</evidence>
<comment type="catalytic activity">
    <reaction evidence="13">
        <text>[thioredoxin]-disulfide + sulfite + AMP + 2 H(+) = adenosine 5'-phosphosulfate + [thioredoxin]-dithiol</text>
        <dbReference type="Rhea" id="RHEA:21976"/>
        <dbReference type="Rhea" id="RHEA-COMP:10698"/>
        <dbReference type="Rhea" id="RHEA-COMP:10700"/>
        <dbReference type="ChEBI" id="CHEBI:15378"/>
        <dbReference type="ChEBI" id="CHEBI:17359"/>
        <dbReference type="ChEBI" id="CHEBI:29950"/>
        <dbReference type="ChEBI" id="CHEBI:50058"/>
        <dbReference type="ChEBI" id="CHEBI:58243"/>
        <dbReference type="ChEBI" id="CHEBI:456215"/>
        <dbReference type="EC" id="1.8.4.10"/>
    </reaction>
</comment>
<dbReference type="Pfam" id="PF01507">
    <property type="entry name" value="PAPS_reduct"/>
    <property type="match status" value="1"/>
</dbReference>
<comment type="pathway">
    <text evidence="8">Sulfur metabolism; hydrogen sulfide biosynthesis; sulfite from sulfate.</text>
</comment>
<dbReference type="AlphaFoldDB" id="A0A3B1BEY4"/>
<evidence type="ECO:0000313" key="15">
    <source>
        <dbReference type="EMBL" id="VAX16679.1"/>
    </source>
</evidence>
<dbReference type="NCBIfam" id="TIGR00434">
    <property type="entry name" value="cysH"/>
    <property type="match status" value="1"/>
</dbReference>
<dbReference type="PANTHER" id="PTHR46482">
    <property type="entry name" value="5'-ADENYLYLSULFATE REDUCTASE 3, CHLOROPLASTIC"/>
    <property type="match status" value="1"/>
</dbReference>
<dbReference type="Gene3D" id="3.40.50.620">
    <property type="entry name" value="HUPs"/>
    <property type="match status" value="1"/>
</dbReference>
<evidence type="ECO:0000256" key="7">
    <source>
        <dbReference type="ARBA" id="ARBA00024298"/>
    </source>
</evidence>
<gene>
    <name evidence="15" type="ORF">MNBD_IGNAVI01-914</name>
</gene>
<dbReference type="EC" id="1.8.4.10" evidence="9"/>
<dbReference type="InterPro" id="IPR002500">
    <property type="entry name" value="PAPS_reduct_dom"/>
</dbReference>
<dbReference type="GO" id="GO:0019344">
    <property type="term" value="P:cysteine biosynthetic process"/>
    <property type="evidence" value="ECO:0007669"/>
    <property type="project" value="InterPro"/>
</dbReference>
<comment type="function">
    <text evidence="7">Catalyzes the formation of sulfite from adenosine 5'-phosphosulfate (APS) using thioredoxin as an electron donor.</text>
</comment>
<evidence type="ECO:0000256" key="12">
    <source>
        <dbReference type="ARBA" id="ARBA00032041"/>
    </source>
</evidence>
<dbReference type="SUPFAM" id="SSF52402">
    <property type="entry name" value="Adenine nucleotide alpha hydrolases-like"/>
    <property type="match status" value="1"/>
</dbReference>
<dbReference type="GO" id="GO:0051536">
    <property type="term" value="F:iron-sulfur cluster binding"/>
    <property type="evidence" value="ECO:0007669"/>
    <property type="project" value="UniProtKB-KW"/>
</dbReference>
<dbReference type="HAMAP" id="MF_00063">
    <property type="entry name" value="CysH"/>
    <property type="match status" value="1"/>
</dbReference>
<evidence type="ECO:0000256" key="10">
    <source>
        <dbReference type="ARBA" id="ARBA00029514"/>
    </source>
</evidence>
<sequence length="234" mass="27303">MNLEIENIVIQKLSTEDIVQRYINRYRGKIALASSLSIEDQVLTDIVLKIDPSIKIFTLDTGRLHPETYQLIDRTNEHFSIKLNVYYPENSRLEEFVKENGINSFYESLEHRKQCCAIRKIEPLKRALKNIDVWIAGLRREQSLTRSDLMILDTDALNQNYKLLPLLNWSEDQVWDYIKKNNIPFNPLHNQGFTSIGCAPCTRAVTNPNDIRSGRWWWENPETKECGLHLSKGV</sequence>
<protein>
    <recommendedName>
        <fullName evidence="10">Adenosine 5'-phosphosulfate reductase</fullName>
        <ecNumber evidence="9">1.8.4.10</ecNumber>
    </recommendedName>
    <alternativeName>
        <fullName evidence="12">5'-adenylylsulfate reductase</fullName>
    </alternativeName>
    <alternativeName>
        <fullName evidence="11">Thioredoxin-dependent 5'-adenylylsulfate reductase</fullName>
    </alternativeName>
</protein>
<dbReference type="EMBL" id="UOGD01000058">
    <property type="protein sequence ID" value="VAX16679.1"/>
    <property type="molecule type" value="Genomic_DNA"/>
</dbReference>
<evidence type="ECO:0000256" key="6">
    <source>
        <dbReference type="ARBA" id="ARBA00023014"/>
    </source>
</evidence>
<dbReference type="GO" id="GO:0019379">
    <property type="term" value="P:sulfate assimilation, phosphoadenylyl sulfate reduction by phosphoadenylyl-sulfate reductase (thioredoxin)"/>
    <property type="evidence" value="ECO:0007669"/>
    <property type="project" value="InterPro"/>
</dbReference>
<dbReference type="PIRSF" id="PIRSF000857">
    <property type="entry name" value="PAPS_reductase"/>
    <property type="match status" value="1"/>
</dbReference>
<evidence type="ECO:0000256" key="8">
    <source>
        <dbReference type="ARBA" id="ARBA00024327"/>
    </source>
</evidence>
<dbReference type="CDD" id="cd23945">
    <property type="entry name" value="PAPS_reductase"/>
    <property type="match status" value="1"/>
</dbReference>
<evidence type="ECO:0000256" key="4">
    <source>
        <dbReference type="ARBA" id="ARBA00023002"/>
    </source>
</evidence>
<keyword evidence="5" id="KW-0408">Iron</keyword>
<accession>A0A3B1BEY4</accession>
<name>A0A3B1BEY4_9ZZZZ</name>
<dbReference type="GO" id="GO:0043866">
    <property type="term" value="F:adenylyl-sulfate reductase (thioredoxin) activity"/>
    <property type="evidence" value="ECO:0007669"/>
    <property type="project" value="UniProtKB-EC"/>
</dbReference>
<evidence type="ECO:0000256" key="13">
    <source>
        <dbReference type="ARBA" id="ARBA00048441"/>
    </source>
</evidence>
<dbReference type="PANTHER" id="PTHR46482:SF9">
    <property type="entry name" value="5'-ADENYLYLSULFATE REDUCTASE 1, CHLOROPLASTIC"/>
    <property type="match status" value="1"/>
</dbReference>
<proteinExistence type="inferred from homology"/>
<evidence type="ECO:0000256" key="1">
    <source>
        <dbReference type="ARBA" id="ARBA00001966"/>
    </source>
</evidence>
<dbReference type="NCBIfam" id="TIGR02055">
    <property type="entry name" value="APS_reductase"/>
    <property type="match status" value="1"/>
</dbReference>
<dbReference type="InterPro" id="IPR014729">
    <property type="entry name" value="Rossmann-like_a/b/a_fold"/>
</dbReference>
<keyword evidence="3" id="KW-0479">Metal-binding</keyword>
<keyword evidence="6" id="KW-0411">Iron-sulfur</keyword>
<dbReference type="GO" id="GO:0004604">
    <property type="term" value="F:phosphoadenylyl-sulfate reductase (thioredoxin) activity"/>
    <property type="evidence" value="ECO:0007669"/>
    <property type="project" value="InterPro"/>
</dbReference>
<dbReference type="GO" id="GO:0046872">
    <property type="term" value="F:metal ion binding"/>
    <property type="evidence" value="ECO:0007669"/>
    <property type="project" value="UniProtKB-KW"/>
</dbReference>
<evidence type="ECO:0000259" key="14">
    <source>
        <dbReference type="Pfam" id="PF01507"/>
    </source>
</evidence>
<evidence type="ECO:0000256" key="2">
    <source>
        <dbReference type="ARBA" id="ARBA00022490"/>
    </source>
</evidence>
<evidence type="ECO:0000256" key="3">
    <source>
        <dbReference type="ARBA" id="ARBA00022723"/>
    </source>
</evidence>
<evidence type="ECO:0000256" key="11">
    <source>
        <dbReference type="ARBA" id="ARBA00030894"/>
    </source>
</evidence>
<keyword evidence="4 15" id="KW-0560">Oxidoreductase</keyword>
<evidence type="ECO:0000256" key="9">
    <source>
        <dbReference type="ARBA" id="ARBA00024386"/>
    </source>
</evidence>
<feature type="domain" description="Phosphoadenosine phosphosulphate reductase" evidence="14">
    <location>
        <begin position="30"/>
        <end position="204"/>
    </location>
</feature>